<dbReference type="InterPro" id="IPR023214">
    <property type="entry name" value="HAD_sf"/>
</dbReference>
<dbReference type="Pfam" id="PF13419">
    <property type="entry name" value="HAD_2"/>
    <property type="match status" value="1"/>
</dbReference>
<keyword evidence="3" id="KW-0479">Metal-binding</keyword>
<dbReference type="SUPFAM" id="SSF56784">
    <property type="entry name" value="HAD-like"/>
    <property type="match status" value="1"/>
</dbReference>
<dbReference type="GO" id="GO:0046872">
    <property type="term" value="F:metal ion binding"/>
    <property type="evidence" value="ECO:0007669"/>
    <property type="project" value="UniProtKB-KW"/>
</dbReference>
<dbReference type="AlphaFoldDB" id="A0A6A4WWL2"/>
<dbReference type="Gene3D" id="3.40.50.1000">
    <property type="entry name" value="HAD superfamily/HAD-like"/>
    <property type="match status" value="1"/>
</dbReference>
<keyword evidence="10" id="KW-1185">Reference proteome</keyword>
<name>A0A6A4WWL2_AMPAM</name>
<dbReference type="FunFam" id="3.40.50.1000:FF:000055">
    <property type="entry name" value="Haloacid dehalogenase-like hydrolase family protein"/>
    <property type="match status" value="1"/>
</dbReference>
<evidence type="ECO:0000256" key="6">
    <source>
        <dbReference type="ARBA" id="ARBA00052504"/>
    </source>
</evidence>
<evidence type="ECO:0000256" key="4">
    <source>
        <dbReference type="ARBA" id="ARBA00022801"/>
    </source>
</evidence>
<dbReference type="OrthoDB" id="40579at2759"/>
<dbReference type="InterPro" id="IPR041492">
    <property type="entry name" value="HAD_2"/>
</dbReference>
<keyword evidence="5" id="KW-0460">Magnesium</keyword>
<dbReference type="FunFam" id="1.10.150.240:FF:000001">
    <property type="entry name" value="Haloacid dehalogenase-like hydrolase domain"/>
    <property type="match status" value="1"/>
</dbReference>
<evidence type="ECO:0000256" key="2">
    <source>
        <dbReference type="ARBA" id="ARBA00006171"/>
    </source>
</evidence>
<dbReference type="SFLD" id="SFLDG01129">
    <property type="entry name" value="C1.5:_HAD__Beta-PGM__Phosphata"/>
    <property type="match status" value="1"/>
</dbReference>
<comment type="cofactor">
    <cofactor evidence="1">
        <name>Mg(2+)</name>
        <dbReference type="ChEBI" id="CHEBI:18420"/>
    </cofactor>
</comment>
<evidence type="ECO:0000313" key="9">
    <source>
        <dbReference type="EMBL" id="KAF0308060.1"/>
    </source>
</evidence>
<dbReference type="SFLD" id="SFLDS00003">
    <property type="entry name" value="Haloacid_Dehalogenase"/>
    <property type="match status" value="1"/>
</dbReference>
<dbReference type="PANTHER" id="PTHR18901">
    <property type="entry name" value="2-DEOXYGLUCOSE-6-PHOSPHATE PHOSPHATASE 2"/>
    <property type="match status" value="1"/>
</dbReference>
<dbReference type="InterPro" id="IPR006439">
    <property type="entry name" value="HAD-SF_hydro_IA"/>
</dbReference>
<dbReference type="Proteomes" id="UP000440578">
    <property type="component" value="Unassembled WGS sequence"/>
</dbReference>
<evidence type="ECO:0000256" key="3">
    <source>
        <dbReference type="ARBA" id="ARBA00022723"/>
    </source>
</evidence>
<comment type="catalytic activity">
    <reaction evidence="6">
        <text>psi-UMP + H2O = pseudouridine + phosphate</text>
        <dbReference type="Rhea" id="RHEA:10944"/>
        <dbReference type="ChEBI" id="CHEBI:15377"/>
        <dbReference type="ChEBI" id="CHEBI:17802"/>
        <dbReference type="ChEBI" id="CHEBI:43474"/>
        <dbReference type="ChEBI" id="CHEBI:58380"/>
        <dbReference type="EC" id="3.1.3.96"/>
    </reaction>
</comment>
<evidence type="ECO:0000256" key="1">
    <source>
        <dbReference type="ARBA" id="ARBA00001946"/>
    </source>
</evidence>
<proteinExistence type="inferred from homology"/>
<evidence type="ECO:0000256" key="8">
    <source>
        <dbReference type="ARBA" id="ARBA00083904"/>
    </source>
</evidence>
<evidence type="ECO:0000256" key="7">
    <source>
        <dbReference type="ARBA" id="ARBA00066578"/>
    </source>
</evidence>
<dbReference type="SFLD" id="SFLDG01135">
    <property type="entry name" value="C1.5.6:_HAD__Beta-PGM__Phospha"/>
    <property type="match status" value="1"/>
</dbReference>
<accession>A0A6A4WWL2</accession>
<sequence>MPANSSEPSMEPKAVATHVIFDVDGLLLNTETLYTKTTDRVVGQFGKKFTWEMKLSQMGMKGSEAAARIIEQLELPLTSEEYLRQSARIWEELFPSAELMPGAERLVRHLHKHRVPIALASGGSAPNFELKTSRHDEFFSLFSHVVLASSDPAVKNGKPAPDVYQIAAERFAQPPARPEDVLTFEDAPNGVLSARAAGMHCVMVPDARMPEEKKKEATLVLSSLEDFRPEMFGLPAYDA</sequence>
<gene>
    <name evidence="9" type="primary">PUDP</name>
    <name evidence="9" type="ORF">FJT64_020704</name>
</gene>
<comment type="caution">
    <text evidence="9">The sequence shown here is derived from an EMBL/GenBank/DDBJ whole genome shotgun (WGS) entry which is preliminary data.</text>
</comment>
<dbReference type="PANTHER" id="PTHR18901:SF38">
    <property type="entry name" value="PSEUDOURIDINE-5'-PHOSPHATASE"/>
    <property type="match status" value="1"/>
</dbReference>
<dbReference type="EMBL" id="VIIS01000516">
    <property type="protein sequence ID" value="KAF0308060.1"/>
    <property type="molecule type" value="Genomic_DNA"/>
</dbReference>
<evidence type="ECO:0000313" key="10">
    <source>
        <dbReference type="Proteomes" id="UP000440578"/>
    </source>
</evidence>
<protein>
    <recommendedName>
        <fullName evidence="7">pseudouridine 5'-phosphatase</fullName>
        <ecNumber evidence="7">3.1.3.96</ecNumber>
    </recommendedName>
    <alternativeName>
        <fullName evidence="8">Pseudouridine-5'-monophosphatase</fullName>
    </alternativeName>
</protein>
<keyword evidence="4" id="KW-0378">Hydrolase</keyword>
<dbReference type="InterPro" id="IPR036412">
    <property type="entry name" value="HAD-like_sf"/>
</dbReference>
<dbReference type="GO" id="GO:1990738">
    <property type="term" value="F:pseudouridine 5'-phosphatase activity"/>
    <property type="evidence" value="ECO:0007669"/>
    <property type="project" value="UniProtKB-EC"/>
</dbReference>
<comment type="similarity">
    <text evidence="2">Belongs to the HAD-like hydrolase superfamily. CbbY/CbbZ/Gph/YieH family.</text>
</comment>
<dbReference type="Gene3D" id="1.10.150.240">
    <property type="entry name" value="Putative phosphatase, domain 2"/>
    <property type="match status" value="1"/>
</dbReference>
<dbReference type="InterPro" id="IPR023198">
    <property type="entry name" value="PGP-like_dom2"/>
</dbReference>
<dbReference type="NCBIfam" id="TIGR01509">
    <property type="entry name" value="HAD-SF-IA-v3"/>
    <property type="match status" value="1"/>
</dbReference>
<dbReference type="EC" id="3.1.3.96" evidence="7"/>
<reference evidence="9 10" key="1">
    <citation type="submission" date="2019-07" db="EMBL/GenBank/DDBJ databases">
        <title>Draft genome assembly of a fouling barnacle, Amphibalanus amphitrite (Darwin, 1854): The first reference genome for Thecostraca.</title>
        <authorList>
            <person name="Kim W."/>
        </authorList>
    </citation>
    <scope>NUCLEOTIDE SEQUENCE [LARGE SCALE GENOMIC DNA]</scope>
    <source>
        <strain evidence="9">SNU_AA5</strain>
        <tissue evidence="9">Soma without cirri and trophi</tissue>
    </source>
</reference>
<evidence type="ECO:0000256" key="5">
    <source>
        <dbReference type="ARBA" id="ARBA00022842"/>
    </source>
</evidence>
<organism evidence="9 10">
    <name type="scientific">Amphibalanus amphitrite</name>
    <name type="common">Striped barnacle</name>
    <name type="synonym">Balanus amphitrite</name>
    <dbReference type="NCBI Taxonomy" id="1232801"/>
    <lineage>
        <taxon>Eukaryota</taxon>
        <taxon>Metazoa</taxon>
        <taxon>Ecdysozoa</taxon>
        <taxon>Arthropoda</taxon>
        <taxon>Crustacea</taxon>
        <taxon>Multicrustacea</taxon>
        <taxon>Cirripedia</taxon>
        <taxon>Thoracica</taxon>
        <taxon>Thoracicalcarea</taxon>
        <taxon>Balanomorpha</taxon>
        <taxon>Balanoidea</taxon>
        <taxon>Balanidae</taxon>
        <taxon>Amphibalaninae</taxon>
        <taxon>Amphibalanus</taxon>
    </lineage>
</organism>